<name>A0A2P4ZEF5_9HYPO</name>
<protein>
    <submittedName>
        <fullName evidence="2">Uncharacterized protein</fullName>
    </submittedName>
</protein>
<evidence type="ECO:0000313" key="3">
    <source>
        <dbReference type="Proteomes" id="UP000054821"/>
    </source>
</evidence>
<comment type="caution">
    <text evidence="2">The sequence shown here is derived from an EMBL/GenBank/DDBJ whole genome shotgun (WGS) entry which is preliminary data.</text>
</comment>
<dbReference type="GeneID" id="29986776"/>
<dbReference type="RefSeq" id="XP_018660163.1">
    <property type="nucleotide sequence ID" value="XM_018806693.1"/>
</dbReference>
<reference evidence="2 3" key="1">
    <citation type="journal article" date="2016" name="Genome Announc.">
        <title>Draft Whole-Genome Sequence of Trichoderma gamsii T6085, a Promising Biocontrol Agent of Fusarium Head Blight on Wheat.</title>
        <authorList>
            <person name="Baroncelli R."/>
            <person name="Zapparata A."/>
            <person name="Piaggeschi G."/>
            <person name="Sarrocco S."/>
            <person name="Vannacci G."/>
        </authorList>
    </citation>
    <scope>NUCLEOTIDE SEQUENCE [LARGE SCALE GENOMIC DNA]</scope>
    <source>
        <strain evidence="2 3">T6085</strain>
    </source>
</reference>
<organism evidence="2 3">
    <name type="scientific">Trichoderma gamsii</name>
    <dbReference type="NCBI Taxonomy" id="398673"/>
    <lineage>
        <taxon>Eukaryota</taxon>
        <taxon>Fungi</taxon>
        <taxon>Dikarya</taxon>
        <taxon>Ascomycota</taxon>
        <taxon>Pezizomycotina</taxon>
        <taxon>Sordariomycetes</taxon>
        <taxon>Hypocreomycetidae</taxon>
        <taxon>Hypocreales</taxon>
        <taxon>Hypocreaceae</taxon>
        <taxon>Trichoderma</taxon>
    </lineage>
</organism>
<keyword evidence="3" id="KW-1185">Reference proteome</keyword>
<evidence type="ECO:0000256" key="1">
    <source>
        <dbReference type="SAM" id="MobiDB-lite"/>
    </source>
</evidence>
<dbReference type="AlphaFoldDB" id="A0A2P4ZEF5"/>
<sequence>MASPSVTAEEPDNPSLDAGPMMDCCASSRCWATMKQNQWLQAKWHRRWLSGPLLRQAEASLNLGAGHQAKSGYKYKSSYRQYTVRSACWHGSDAIISTEFSRHAAIAVLPSCGRHKIHHHMQPL</sequence>
<feature type="region of interest" description="Disordered" evidence="1">
    <location>
        <begin position="1"/>
        <end position="20"/>
    </location>
</feature>
<accession>A0A2P4ZEF5</accession>
<evidence type="ECO:0000313" key="2">
    <source>
        <dbReference type="EMBL" id="PON22656.1"/>
    </source>
</evidence>
<dbReference type="EMBL" id="JPDN02000036">
    <property type="protein sequence ID" value="PON22656.1"/>
    <property type="molecule type" value="Genomic_DNA"/>
</dbReference>
<proteinExistence type="predicted"/>
<gene>
    <name evidence="2" type="ORF">TGAM01_v208545</name>
</gene>
<dbReference type="Proteomes" id="UP000054821">
    <property type="component" value="Unassembled WGS sequence"/>
</dbReference>